<evidence type="ECO:0000313" key="4">
    <source>
        <dbReference type="Proteomes" id="UP000256345"/>
    </source>
</evidence>
<organism evidence="3 4">
    <name type="scientific">Archangium gephyra</name>
    <dbReference type="NCBI Taxonomy" id="48"/>
    <lineage>
        <taxon>Bacteria</taxon>
        <taxon>Pseudomonadati</taxon>
        <taxon>Myxococcota</taxon>
        <taxon>Myxococcia</taxon>
        <taxon>Myxococcales</taxon>
        <taxon>Cystobacterineae</taxon>
        <taxon>Archangiaceae</taxon>
        <taxon>Archangium</taxon>
    </lineage>
</organism>
<feature type="coiled-coil region" evidence="1">
    <location>
        <begin position="58"/>
        <end position="127"/>
    </location>
</feature>
<comment type="caution">
    <text evidence="3">The sequence shown here is derived from an EMBL/GenBank/DDBJ whole genome shotgun (WGS) entry which is preliminary data.</text>
</comment>
<keyword evidence="4" id="KW-1185">Reference proteome</keyword>
<name>A0ABX9JN37_9BACT</name>
<reference evidence="3 4" key="1">
    <citation type="submission" date="2018-08" db="EMBL/GenBank/DDBJ databases">
        <title>Genomic Encyclopedia of Archaeal and Bacterial Type Strains, Phase II (KMG-II): from individual species to whole genera.</title>
        <authorList>
            <person name="Goeker M."/>
        </authorList>
    </citation>
    <scope>NUCLEOTIDE SEQUENCE [LARGE SCALE GENOMIC DNA]</scope>
    <source>
        <strain evidence="3 4">DSM 2261</strain>
    </source>
</reference>
<feature type="chain" id="PRO_5047271134" evidence="2">
    <location>
        <begin position="32"/>
        <end position="302"/>
    </location>
</feature>
<evidence type="ECO:0000256" key="1">
    <source>
        <dbReference type="SAM" id="Coils"/>
    </source>
</evidence>
<dbReference type="EMBL" id="QUMU01000018">
    <property type="protein sequence ID" value="REG22872.1"/>
    <property type="molecule type" value="Genomic_DNA"/>
</dbReference>
<accession>A0ABX9JN37</accession>
<keyword evidence="2" id="KW-0732">Signal</keyword>
<sequence length="302" mass="32747">MFATHGGKHVAWRAIHCILGAACLWAAPALAQFKPVTAAPVKPVAPVPPPVRYPELVVTELRNEIAAHSSRIVRLLQDRAALDEQLEKIGRDEKSSTQLNEQRARLVRMVEDKNRELNEAVQRQETLLAMAAEHAEALEALGNERKLFRFMVGGGMGLRRLEDVQLGPAGSGASPGSALVGTEAPRVDVLGAVAFLPVDFNSRDRHQTFSLGVMAGVGGNGFPANVYAGLTLKVWILYLNAGANFRKEDAWRHGPPTQAAFWQGAWTPTLFAGLALDSEALLAIQRVLPPKRAPEGLQVDPR</sequence>
<evidence type="ECO:0000313" key="3">
    <source>
        <dbReference type="EMBL" id="REG22872.1"/>
    </source>
</evidence>
<gene>
    <name evidence="3" type="ORF">ATI61_11877</name>
</gene>
<protein>
    <submittedName>
        <fullName evidence="3">Uncharacterized protein</fullName>
    </submittedName>
</protein>
<feature type="signal peptide" evidence="2">
    <location>
        <begin position="1"/>
        <end position="31"/>
    </location>
</feature>
<evidence type="ECO:0000256" key="2">
    <source>
        <dbReference type="SAM" id="SignalP"/>
    </source>
</evidence>
<proteinExistence type="predicted"/>
<dbReference type="Proteomes" id="UP000256345">
    <property type="component" value="Unassembled WGS sequence"/>
</dbReference>
<keyword evidence="1" id="KW-0175">Coiled coil</keyword>